<feature type="compositionally biased region" description="Polar residues" evidence="1">
    <location>
        <begin position="143"/>
        <end position="152"/>
    </location>
</feature>
<name>A0A146GC41_TERSA</name>
<keyword evidence="3" id="KW-1185">Reference proteome</keyword>
<proteinExistence type="predicted"/>
<protein>
    <submittedName>
        <fullName evidence="2">Uncharacterized protein</fullName>
    </submittedName>
</protein>
<organism evidence="2 3">
    <name type="scientific">Terrimicrobium sacchariphilum</name>
    <dbReference type="NCBI Taxonomy" id="690879"/>
    <lineage>
        <taxon>Bacteria</taxon>
        <taxon>Pseudomonadati</taxon>
        <taxon>Verrucomicrobiota</taxon>
        <taxon>Terrimicrobiia</taxon>
        <taxon>Terrimicrobiales</taxon>
        <taxon>Terrimicrobiaceae</taxon>
        <taxon>Terrimicrobium</taxon>
    </lineage>
</organism>
<accession>A0A146GC41</accession>
<dbReference type="AlphaFoldDB" id="A0A146GC41"/>
<gene>
    <name evidence="2" type="ORF">TSACC_22702</name>
</gene>
<comment type="caution">
    <text evidence="2">The sequence shown here is derived from an EMBL/GenBank/DDBJ whole genome shotgun (WGS) entry which is preliminary data.</text>
</comment>
<dbReference type="RefSeq" id="WP_075079922.1">
    <property type="nucleotide sequence ID" value="NZ_BDCO01000002.1"/>
</dbReference>
<dbReference type="InParanoid" id="A0A146GC41"/>
<evidence type="ECO:0000313" key="2">
    <source>
        <dbReference type="EMBL" id="GAT34277.1"/>
    </source>
</evidence>
<feature type="region of interest" description="Disordered" evidence="1">
    <location>
        <begin position="131"/>
        <end position="152"/>
    </location>
</feature>
<dbReference type="Proteomes" id="UP000076023">
    <property type="component" value="Unassembled WGS sequence"/>
</dbReference>
<dbReference type="PROSITE" id="PS51257">
    <property type="entry name" value="PROKAR_LIPOPROTEIN"/>
    <property type="match status" value="1"/>
</dbReference>
<sequence length="152" mass="16475">MDCAKIAGIGYLILAASISACTTPKHAEALAPSSAVAQLATYEKRDGALDAEKDFQNGKVHFLAVQGYALTVPGVDDFFPKFSHTYKYHVIEGTSDVIQNSRDLQLQATAESYARAYNLKLARLVELRSQPRKKENNPCISPATKTAPSSKA</sequence>
<evidence type="ECO:0000256" key="1">
    <source>
        <dbReference type="SAM" id="MobiDB-lite"/>
    </source>
</evidence>
<dbReference type="STRING" id="690879.TSACC_22702"/>
<evidence type="ECO:0000313" key="3">
    <source>
        <dbReference type="Proteomes" id="UP000076023"/>
    </source>
</evidence>
<reference evidence="3" key="1">
    <citation type="journal article" date="2017" name="Genome Announc.">
        <title>Draft Genome Sequence of Terrimicrobium sacchariphilum NM-5T, a Facultative Anaerobic Soil Bacterium of the Class Spartobacteria.</title>
        <authorList>
            <person name="Qiu Y.L."/>
            <person name="Tourlousse D.M."/>
            <person name="Matsuura N."/>
            <person name="Ohashi A."/>
            <person name="Sekiguchi Y."/>
        </authorList>
    </citation>
    <scope>NUCLEOTIDE SEQUENCE [LARGE SCALE GENOMIC DNA]</scope>
    <source>
        <strain evidence="3">NM-5</strain>
    </source>
</reference>
<dbReference type="EMBL" id="BDCO01000002">
    <property type="protein sequence ID" value="GAT34277.1"/>
    <property type="molecule type" value="Genomic_DNA"/>
</dbReference>